<evidence type="ECO:0000313" key="2">
    <source>
        <dbReference type="EMBL" id="EHH01532.1"/>
    </source>
</evidence>
<sequence length="326" mass="35023">MERTYVFNQEPSSGGGNKFDIMAMLPNLMGGKGVDPNLMALLSQGRNNQDQWGGSWWFIWIILLWFCWGGNGFGFGGRNGGGLPAELNGDVGREYLMSAIQGNGNAINQLASSLNCSTQQLQTALCNIQGLIQGVGNQVGMSTQQIINAFQSGNQAILTQIADCCCKTQTAIERQGYENRLANCESMNTLTRTMEGNTRSLADAYRDGFNTLVAKMDAAEARRQQEALAAKDAEIATLKGEISQRNQNATILNAVGQQIAPLAAGLQALQGDVDGIKCKMPPTVAVPYPQLQVYNPETFRAAAFGAYAGDVAYGRSGYGCGNNYWG</sequence>
<dbReference type="InterPro" id="IPR038352">
    <property type="entry name" value="Imelysin_sf"/>
</dbReference>
<dbReference type="OrthoDB" id="1100377at2"/>
<evidence type="ECO:0000256" key="1">
    <source>
        <dbReference type="SAM" id="Phobius"/>
    </source>
</evidence>
<dbReference type="RefSeq" id="WP_008617550.1">
    <property type="nucleotide sequence ID" value="NZ_JH376582.1"/>
</dbReference>
<gene>
    <name evidence="2" type="ORF">HMPREF9441_00555</name>
</gene>
<comment type="caution">
    <text evidence="2">The sequence shown here is derived from an EMBL/GenBank/DDBJ whole genome shotgun (WGS) entry which is preliminary data.</text>
</comment>
<proteinExistence type="predicted"/>
<keyword evidence="1" id="KW-1133">Transmembrane helix</keyword>
<feature type="transmembrane region" description="Helical" evidence="1">
    <location>
        <begin position="56"/>
        <end position="75"/>
    </location>
</feature>
<protein>
    <submittedName>
        <fullName evidence="2">Uncharacterized protein</fullName>
    </submittedName>
</protein>
<dbReference type="eggNOG" id="ENOG502ZCDE">
    <property type="taxonomic scope" value="Bacteria"/>
</dbReference>
<keyword evidence="1" id="KW-0812">Transmembrane</keyword>
<dbReference type="STRING" id="762968.HMPREF9441_00555"/>
<dbReference type="PATRIC" id="fig|762968.3.peg.494"/>
<dbReference type="GeneID" id="93556291"/>
<name>G5SMI0_9BACT</name>
<dbReference type="Gene3D" id="1.20.1420.20">
    <property type="entry name" value="M75 peptidase, HXXE motif"/>
    <property type="match status" value="1"/>
</dbReference>
<dbReference type="HOGENOM" id="CLU_938961_0_0_10"/>
<dbReference type="AlphaFoldDB" id="G5SMI0"/>
<accession>G5SMI0</accession>
<dbReference type="Proteomes" id="UP000003598">
    <property type="component" value="Unassembled WGS sequence"/>
</dbReference>
<organism evidence="2 3">
    <name type="scientific">Paraprevotella clara YIT 11840</name>
    <dbReference type="NCBI Taxonomy" id="762968"/>
    <lineage>
        <taxon>Bacteria</taxon>
        <taxon>Pseudomonadati</taxon>
        <taxon>Bacteroidota</taxon>
        <taxon>Bacteroidia</taxon>
        <taxon>Bacteroidales</taxon>
        <taxon>Prevotellaceae</taxon>
        <taxon>Paraprevotella</taxon>
    </lineage>
</organism>
<dbReference type="EMBL" id="AFFY01000006">
    <property type="protein sequence ID" value="EHH01532.1"/>
    <property type="molecule type" value="Genomic_DNA"/>
</dbReference>
<evidence type="ECO:0000313" key="3">
    <source>
        <dbReference type="Proteomes" id="UP000003598"/>
    </source>
</evidence>
<reference evidence="2 3" key="1">
    <citation type="submission" date="2011-03" db="EMBL/GenBank/DDBJ databases">
        <authorList>
            <person name="Weinstock G."/>
            <person name="Sodergren E."/>
            <person name="Clifton S."/>
            <person name="Fulton L."/>
            <person name="Fulton B."/>
            <person name="Courtney L."/>
            <person name="Fronick C."/>
            <person name="Harrison M."/>
            <person name="Strong C."/>
            <person name="Farmer C."/>
            <person name="Delahaunty K."/>
            <person name="Markovic C."/>
            <person name="Hall O."/>
            <person name="Minx P."/>
            <person name="Tomlinson C."/>
            <person name="Mitreva M."/>
            <person name="Hou S."/>
            <person name="Chen J."/>
            <person name="Wollam A."/>
            <person name="Pepin K.H."/>
            <person name="Johnson M."/>
            <person name="Bhonagiri V."/>
            <person name="Zhang X."/>
            <person name="Suruliraj S."/>
            <person name="Warren W."/>
            <person name="Chinwalla A."/>
            <person name="Mardis E.R."/>
            <person name="Wilson R.K."/>
        </authorList>
    </citation>
    <scope>NUCLEOTIDE SEQUENCE [LARGE SCALE GENOMIC DNA]</scope>
    <source>
        <strain evidence="2 3">YIT 11840</strain>
    </source>
</reference>
<keyword evidence="1" id="KW-0472">Membrane</keyword>
<keyword evidence="3" id="KW-1185">Reference proteome</keyword>